<sequence length="169" mass="17801">MADAGIRAAQGRRALNASARSWFTDRIALAVALPVLAVHAAFAGRYDFFRDELYFIVCGKHPSFGYVDQPPLVPLLAAALYGASHSVWLLRLPCVLAAALLVVLVVRFVRLLGGGDGAAVAAALAAACAPMLVGISGTLNTTIFEPLAWTAVAYALARAVLLDDRRALL</sequence>
<keyword evidence="11" id="KW-1185">Reference proteome</keyword>
<dbReference type="Pfam" id="PF13231">
    <property type="entry name" value="PMT_2"/>
    <property type="match status" value="1"/>
</dbReference>
<keyword evidence="5 8" id="KW-0812">Transmembrane</keyword>
<dbReference type="EMBL" id="AP025523">
    <property type="protein sequence ID" value="BDE04870.1"/>
    <property type="molecule type" value="Genomic_DNA"/>
</dbReference>
<evidence type="ECO:0000259" key="9">
    <source>
        <dbReference type="Pfam" id="PF13231"/>
    </source>
</evidence>
<evidence type="ECO:0000313" key="10">
    <source>
        <dbReference type="EMBL" id="BDE04870.1"/>
    </source>
</evidence>
<organism evidence="10 11">
    <name type="scientific">Vulcanimicrobium alpinum</name>
    <dbReference type="NCBI Taxonomy" id="3016050"/>
    <lineage>
        <taxon>Bacteria</taxon>
        <taxon>Bacillati</taxon>
        <taxon>Vulcanimicrobiota</taxon>
        <taxon>Vulcanimicrobiia</taxon>
        <taxon>Vulcanimicrobiales</taxon>
        <taxon>Vulcanimicrobiaceae</taxon>
        <taxon>Vulcanimicrobium</taxon>
    </lineage>
</organism>
<name>A0AAN1XT98_UNVUL</name>
<keyword evidence="7 8" id="KW-0472">Membrane</keyword>
<dbReference type="Proteomes" id="UP001317532">
    <property type="component" value="Chromosome"/>
</dbReference>
<dbReference type="RefSeq" id="WP_317995959.1">
    <property type="nucleotide sequence ID" value="NZ_AP025523.1"/>
</dbReference>
<reference evidence="10 11" key="1">
    <citation type="journal article" date="2022" name="ISME Commun">
        <title>Vulcanimicrobium alpinus gen. nov. sp. nov., the first cultivated representative of the candidate phylum 'Eremiobacterota', is a metabolically versatile aerobic anoxygenic phototroph.</title>
        <authorList>
            <person name="Yabe S."/>
            <person name="Muto K."/>
            <person name="Abe K."/>
            <person name="Yokota A."/>
            <person name="Staudigel H."/>
            <person name="Tebo B.M."/>
        </authorList>
    </citation>
    <scope>NUCLEOTIDE SEQUENCE [LARGE SCALE GENOMIC DNA]</scope>
    <source>
        <strain evidence="10 11">WC8-2</strain>
    </source>
</reference>
<feature type="domain" description="Glycosyltransferase RgtA/B/C/D-like" evidence="9">
    <location>
        <begin position="68"/>
        <end position="164"/>
    </location>
</feature>
<comment type="subcellular location">
    <subcellularLocation>
        <location evidence="1">Cell membrane</location>
        <topology evidence="1">Multi-pass membrane protein</topology>
    </subcellularLocation>
</comment>
<accession>A0AAN1XT98</accession>
<evidence type="ECO:0000313" key="11">
    <source>
        <dbReference type="Proteomes" id="UP001317532"/>
    </source>
</evidence>
<evidence type="ECO:0000256" key="4">
    <source>
        <dbReference type="ARBA" id="ARBA00022679"/>
    </source>
</evidence>
<feature type="transmembrane region" description="Helical" evidence="8">
    <location>
        <begin position="118"/>
        <end position="137"/>
    </location>
</feature>
<dbReference type="GO" id="GO:0016763">
    <property type="term" value="F:pentosyltransferase activity"/>
    <property type="evidence" value="ECO:0007669"/>
    <property type="project" value="TreeGrafter"/>
</dbReference>
<feature type="transmembrane region" description="Helical" evidence="8">
    <location>
        <begin position="143"/>
        <end position="161"/>
    </location>
</feature>
<evidence type="ECO:0000256" key="5">
    <source>
        <dbReference type="ARBA" id="ARBA00022692"/>
    </source>
</evidence>
<evidence type="ECO:0000256" key="8">
    <source>
        <dbReference type="SAM" id="Phobius"/>
    </source>
</evidence>
<dbReference type="GO" id="GO:0009103">
    <property type="term" value="P:lipopolysaccharide biosynthetic process"/>
    <property type="evidence" value="ECO:0007669"/>
    <property type="project" value="UniProtKB-ARBA"/>
</dbReference>
<dbReference type="PANTHER" id="PTHR33908">
    <property type="entry name" value="MANNOSYLTRANSFERASE YKCB-RELATED"/>
    <property type="match status" value="1"/>
</dbReference>
<proteinExistence type="predicted"/>
<evidence type="ECO:0000256" key="6">
    <source>
        <dbReference type="ARBA" id="ARBA00022989"/>
    </source>
</evidence>
<dbReference type="KEGG" id="vab:WPS_01460"/>
<keyword evidence="6 8" id="KW-1133">Transmembrane helix</keyword>
<protein>
    <recommendedName>
        <fullName evidence="9">Glycosyltransferase RgtA/B/C/D-like domain-containing protein</fullName>
    </recommendedName>
</protein>
<evidence type="ECO:0000256" key="7">
    <source>
        <dbReference type="ARBA" id="ARBA00023136"/>
    </source>
</evidence>
<keyword evidence="4" id="KW-0808">Transferase</keyword>
<feature type="transmembrane region" description="Helical" evidence="8">
    <location>
        <begin position="88"/>
        <end position="106"/>
    </location>
</feature>
<keyword evidence="3" id="KW-0328">Glycosyltransferase</keyword>
<dbReference type="InterPro" id="IPR038731">
    <property type="entry name" value="RgtA/B/C-like"/>
</dbReference>
<dbReference type="InterPro" id="IPR050297">
    <property type="entry name" value="LipidA_mod_glycosyltrf_83"/>
</dbReference>
<gene>
    <name evidence="10" type="ORF">WPS_01460</name>
</gene>
<keyword evidence="2" id="KW-1003">Cell membrane</keyword>
<dbReference type="AlphaFoldDB" id="A0AAN1XT98"/>
<evidence type="ECO:0000256" key="1">
    <source>
        <dbReference type="ARBA" id="ARBA00004651"/>
    </source>
</evidence>
<evidence type="ECO:0000256" key="3">
    <source>
        <dbReference type="ARBA" id="ARBA00022676"/>
    </source>
</evidence>
<dbReference type="PANTHER" id="PTHR33908:SF11">
    <property type="entry name" value="MEMBRANE PROTEIN"/>
    <property type="match status" value="1"/>
</dbReference>
<dbReference type="GO" id="GO:0005886">
    <property type="term" value="C:plasma membrane"/>
    <property type="evidence" value="ECO:0007669"/>
    <property type="project" value="UniProtKB-SubCell"/>
</dbReference>
<evidence type="ECO:0000256" key="2">
    <source>
        <dbReference type="ARBA" id="ARBA00022475"/>
    </source>
</evidence>